<feature type="domain" description="Type VI secretion system IcmF C-terminal" evidence="2">
    <location>
        <begin position="1069"/>
        <end position="1166"/>
    </location>
</feature>
<evidence type="ECO:0000259" key="2">
    <source>
        <dbReference type="Pfam" id="PF06744"/>
    </source>
</evidence>
<dbReference type="PANTHER" id="PTHR36153:SF1">
    <property type="entry name" value="TYPE VI SECRETION SYSTEM COMPONENT TSSM1"/>
    <property type="match status" value="1"/>
</dbReference>
<dbReference type="NCBIfam" id="TIGR03348">
    <property type="entry name" value="VI_IcmF"/>
    <property type="match status" value="1"/>
</dbReference>
<feature type="domain" description="Type VI secretion system component TssM1 helical" evidence="5">
    <location>
        <begin position="958"/>
        <end position="1056"/>
    </location>
</feature>
<evidence type="ECO:0000259" key="4">
    <source>
        <dbReference type="Pfam" id="PF14331"/>
    </source>
</evidence>
<evidence type="ECO:0000313" key="7">
    <source>
        <dbReference type="Proteomes" id="UP000028725"/>
    </source>
</evidence>
<feature type="transmembrane region" description="Helical" evidence="1">
    <location>
        <begin position="429"/>
        <end position="451"/>
    </location>
</feature>
<dbReference type="Pfam" id="PF21070">
    <property type="entry name" value="IcmF_helical"/>
    <property type="match status" value="1"/>
</dbReference>
<keyword evidence="1" id="KW-0812">Transmembrane</keyword>
<dbReference type="Gene3D" id="3.40.50.300">
    <property type="entry name" value="P-loop containing nucleotide triphosphate hydrolases"/>
    <property type="match status" value="1"/>
</dbReference>
<sequence>MLKYIFAALAAAILWAVVLVFQLPIWIAILATTLIIAGLIALIAVRQIKAAKAAGDIEKALSAQADAQAASARPDLQEEVQQMQAEFVKAIAALKSSKLARGKGGKEALSVLPWYMIIGPPGSGKSTALRNSGIKFPYLSSRGGGVKGVGGTRNCEWWLTNEAVLLDTAGRYTTEDDDRDEWFSFLDMLKRTRAKKPVNGLIVAVSVGDIIGIDEEETIQLAQRLRERVDELMERLKMIVPVYLMFTKCDLLAGFVDVFGDLSKTDRGQIWGFTTPVMDKGEDLGAVFKEKFDEMAEVVEQRSIQRMGEERHPETRERIYRFPQQFEGLRENIAVMVQTLFAENVYADTPVMRGVYFNSGTQEGSPIDRVMNAMADAFGIRQSLPTSNKPAVESRSYFLRDVFANVIFPDQDLAVQSTAEDRRQRQMQYAYAGGALFLALLILLFPTIAFFRNREMISDTRKLFLAQKDSQASTSTASIAVEDLRVLRDRLDELLKWKEEGPPTGMRFGMYRGDGLFEPLTKFYGAAVRRTFVEPVLAQDMKDLTTFAKRHEGEETTIPDEREYARYFSMLKLNLLLTGPRTESEPQLGDNERAWIVANLVSRWANRSGFAESADRQRILGEHLDLYVKLLAQDQSLAFTRNDKVINDTRAALGKLPFERLLLNQIVADVGREADLKLSNILGGTASNIKSKGIVRGAFTRKGWDKVVRDRLESPLQNADLWVLSRTTKDSTDAEIERIIKALTSLYFEQYIAEWQTFLGSIEVARPGTNAEVLAALEELTRGKPPPLARLFSSLSYNSKLPNKTATEELGDDLLKKLKDKINKGAPKDMKDGVNAGIKFATASEDTGEVVYTAPHVQAAFDSLVKFGVAPPPASPDAPPESVQLDLYQEQLVFIRDALRQFLENPSEGKALNSRLATARVQIQSLVNGQEDPNIRPVLGKLLMPPLEAATSLAGREAGTAINQSWCSEIVDAFKRNLANRYPFNRNGHDAALADVGEFYRPSSGTMWGYFDTSLKEDVRRAGDKFQFIKKLGGSPLQPVVLNFLKRSYDISTSLFSPNGAEPQMKFSISIRPSPQLSQITFSVDGKEVVYKNEPERWTQFTWPGDGKTSGAFLKVRSPKSSGPEELIREGEWGLFRLMEEGVAQIDKGSRVFTMTWKMPQTKSEVVIDFKPERTATPFFGTSPGPGTPVLQPFRAAGVAPPRTIGRGAGCSE</sequence>
<dbReference type="STRING" id="394096.DB31_5594"/>
<dbReference type="InterPro" id="IPR053156">
    <property type="entry name" value="T6SS_TssM-like"/>
</dbReference>
<dbReference type="InterPro" id="IPR025743">
    <property type="entry name" value="TssM1_N"/>
</dbReference>
<dbReference type="Pfam" id="PF06744">
    <property type="entry name" value="IcmF_C"/>
    <property type="match status" value="1"/>
</dbReference>
<dbReference type="SUPFAM" id="SSF52540">
    <property type="entry name" value="P-loop containing nucleoside triphosphate hydrolases"/>
    <property type="match status" value="1"/>
</dbReference>
<dbReference type="EMBL" id="JMCB01000003">
    <property type="protein sequence ID" value="KFE70552.1"/>
    <property type="molecule type" value="Genomic_DNA"/>
</dbReference>
<comment type="caution">
    <text evidence="6">The sequence shown here is derived from an EMBL/GenBank/DDBJ whole genome shotgun (WGS) entry which is preliminary data.</text>
</comment>
<keyword evidence="1" id="KW-1133">Transmembrane helix</keyword>
<name>A0A085WS89_9BACT</name>
<proteinExistence type="predicted"/>
<protein>
    <submittedName>
        <fullName evidence="6">IcmF-related protein</fullName>
    </submittedName>
</protein>
<dbReference type="InterPro" id="IPR027417">
    <property type="entry name" value="P-loop_NTPase"/>
</dbReference>
<feature type="domain" description="Type VI secretion system component TssM1 N-terminal" evidence="4">
    <location>
        <begin position="176"/>
        <end position="431"/>
    </location>
</feature>
<keyword evidence="1" id="KW-0472">Membrane</keyword>
<dbReference type="AlphaFoldDB" id="A0A085WS89"/>
<accession>A0A085WS89</accession>
<dbReference type="InterPro" id="IPR010623">
    <property type="entry name" value="IcmF_C"/>
</dbReference>
<dbReference type="RefSeq" id="WP_044185737.1">
    <property type="nucleotide sequence ID" value="NZ_JMCB01000003.1"/>
</dbReference>
<evidence type="ECO:0000256" key="1">
    <source>
        <dbReference type="SAM" id="Phobius"/>
    </source>
</evidence>
<dbReference type="OrthoDB" id="9758229at2"/>
<dbReference type="InterPro" id="IPR009612">
    <property type="entry name" value="IcmF-rel"/>
</dbReference>
<keyword evidence="7" id="KW-1185">Reference proteome</keyword>
<organism evidence="6 7">
    <name type="scientific">Hyalangium minutum</name>
    <dbReference type="NCBI Taxonomy" id="394096"/>
    <lineage>
        <taxon>Bacteria</taxon>
        <taxon>Pseudomonadati</taxon>
        <taxon>Myxococcota</taxon>
        <taxon>Myxococcia</taxon>
        <taxon>Myxococcales</taxon>
        <taxon>Cystobacterineae</taxon>
        <taxon>Archangiaceae</taxon>
        <taxon>Hyalangium</taxon>
    </lineage>
</organism>
<gene>
    <name evidence="6" type="ORF">DB31_5594</name>
</gene>
<dbReference type="Proteomes" id="UP000028725">
    <property type="component" value="Unassembled WGS sequence"/>
</dbReference>
<reference evidence="6 7" key="1">
    <citation type="submission" date="2014-04" db="EMBL/GenBank/DDBJ databases">
        <title>Genome assembly of Hyalangium minutum DSM 14724.</title>
        <authorList>
            <person name="Sharma G."/>
            <person name="Subramanian S."/>
        </authorList>
    </citation>
    <scope>NUCLEOTIDE SEQUENCE [LARGE SCALE GENOMIC DNA]</scope>
    <source>
        <strain evidence="6 7">DSM 14724</strain>
    </source>
</reference>
<evidence type="ECO:0000313" key="6">
    <source>
        <dbReference type="EMBL" id="KFE70552.1"/>
    </source>
</evidence>
<dbReference type="InterPro" id="IPR017731">
    <property type="entry name" value="TssM1-like"/>
</dbReference>
<evidence type="ECO:0000259" key="5">
    <source>
        <dbReference type="Pfam" id="PF21070"/>
    </source>
</evidence>
<evidence type="ECO:0000259" key="3">
    <source>
        <dbReference type="Pfam" id="PF06761"/>
    </source>
</evidence>
<dbReference type="Pfam" id="PF06761">
    <property type="entry name" value="IcmF-related"/>
    <property type="match status" value="1"/>
</dbReference>
<dbReference type="Pfam" id="PF14331">
    <property type="entry name" value="IcmF-related_N"/>
    <property type="match status" value="1"/>
</dbReference>
<dbReference type="InterPro" id="IPR048677">
    <property type="entry name" value="TssM1_hel"/>
</dbReference>
<dbReference type="PANTHER" id="PTHR36153">
    <property type="entry name" value="INNER MEMBRANE PROTEIN-RELATED"/>
    <property type="match status" value="1"/>
</dbReference>
<dbReference type="PATRIC" id="fig|394096.3.peg.2073"/>
<feature type="transmembrane region" description="Helical" evidence="1">
    <location>
        <begin position="26"/>
        <end position="45"/>
    </location>
</feature>
<feature type="domain" description="IcmF-related" evidence="3">
    <location>
        <begin position="484"/>
        <end position="798"/>
    </location>
</feature>